<dbReference type="InterPro" id="IPR018644">
    <property type="entry name" value="DUF2071"/>
</dbReference>
<gene>
    <name evidence="1" type="ORF">GCM10020367_48470</name>
</gene>
<evidence type="ECO:0000313" key="2">
    <source>
        <dbReference type="Proteomes" id="UP001499990"/>
    </source>
</evidence>
<sequence length="252" mass="27295">MITPALASVIERRLLVNYRVEPEYAAALLPAPLRPQLVNGWAVAGICLLRLGDTRPRWAPGGTGLRSENAAHRISVEWDGPEGIETGVYIPRRDSGSRLNVLAGGRVFPGRHGAAVFDVRESPREVRIAYRTKDGSTSVSVAAEATDELRGSELFMDVDAASEFFRQGARGLSPARGGRRLDGMELRTDAWRVEPAEVRSVSSSFFGDPDRFPPGTARLDCALLMRDVPARWEAFPALPDGVSAECGVAAAR</sequence>
<dbReference type="Proteomes" id="UP001499990">
    <property type="component" value="Unassembled WGS sequence"/>
</dbReference>
<dbReference type="RefSeq" id="WP_345041235.1">
    <property type="nucleotide sequence ID" value="NZ_BAAAYL010000001.1"/>
</dbReference>
<protein>
    <submittedName>
        <fullName evidence="1">DUF2071 domain-containing protein</fullName>
    </submittedName>
</protein>
<evidence type="ECO:0000313" key="1">
    <source>
        <dbReference type="EMBL" id="GAA3376512.1"/>
    </source>
</evidence>
<name>A0ABP6SI45_9ACTN</name>
<dbReference type="EMBL" id="BAAAYL010000001">
    <property type="protein sequence ID" value="GAA3376512.1"/>
    <property type="molecule type" value="Genomic_DNA"/>
</dbReference>
<organism evidence="1 2">
    <name type="scientific">Streptomyces sannanensis</name>
    <dbReference type="NCBI Taxonomy" id="285536"/>
    <lineage>
        <taxon>Bacteria</taxon>
        <taxon>Bacillati</taxon>
        <taxon>Actinomycetota</taxon>
        <taxon>Actinomycetes</taxon>
        <taxon>Kitasatosporales</taxon>
        <taxon>Streptomycetaceae</taxon>
        <taxon>Streptomyces</taxon>
    </lineage>
</organism>
<keyword evidence="2" id="KW-1185">Reference proteome</keyword>
<accession>A0ABP6SI45</accession>
<reference evidence="2" key="1">
    <citation type="journal article" date="2019" name="Int. J. Syst. Evol. Microbiol.">
        <title>The Global Catalogue of Microorganisms (GCM) 10K type strain sequencing project: providing services to taxonomists for standard genome sequencing and annotation.</title>
        <authorList>
            <consortium name="The Broad Institute Genomics Platform"/>
            <consortium name="The Broad Institute Genome Sequencing Center for Infectious Disease"/>
            <person name="Wu L."/>
            <person name="Ma J."/>
        </authorList>
    </citation>
    <scope>NUCLEOTIDE SEQUENCE [LARGE SCALE GENOMIC DNA]</scope>
    <source>
        <strain evidence="2">JCM 9651</strain>
    </source>
</reference>
<proteinExistence type="predicted"/>
<comment type="caution">
    <text evidence="1">The sequence shown here is derived from an EMBL/GenBank/DDBJ whole genome shotgun (WGS) entry which is preliminary data.</text>
</comment>
<dbReference type="Pfam" id="PF09844">
    <property type="entry name" value="DUF2071"/>
    <property type="match status" value="1"/>
</dbReference>